<dbReference type="PANTHER" id="PTHR24567">
    <property type="entry name" value="CRP FAMILY TRANSCRIPTIONAL REGULATORY PROTEIN"/>
    <property type="match status" value="1"/>
</dbReference>
<dbReference type="CDD" id="cd00158">
    <property type="entry name" value="RHOD"/>
    <property type="match status" value="1"/>
</dbReference>
<dbReference type="Proteomes" id="UP001595840">
    <property type="component" value="Unassembled WGS sequence"/>
</dbReference>
<dbReference type="InterPro" id="IPR001763">
    <property type="entry name" value="Rhodanese-like_dom"/>
</dbReference>
<dbReference type="InterPro" id="IPR050397">
    <property type="entry name" value="Env_Response_Regulators"/>
</dbReference>
<feature type="domain" description="Rhodanese" evidence="2">
    <location>
        <begin position="259"/>
        <end position="333"/>
    </location>
</feature>
<dbReference type="Pfam" id="PF00581">
    <property type="entry name" value="Rhodanese"/>
    <property type="match status" value="1"/>
</dbReference>
<dbReference type="Gene3D" id="3.40.250.10">
    <property type="entry name" value="Rhodanese-like domain"/>
    <property type="match status" value="1"/>
</dbReference>
<dbReference type="Pfam" id="PF00027">
    <property type="entry name" value="cNMP_binding"/>
    <property type="match status" value="1"/>
</dbReference>
<dbReference type="PRINTS" id="PR00103">
    <property type="entry name" value="CAMPKINASE"/>
</dbReference>
<comment type="caution">
    <text evidence="3">The sequence shown here is derived from an EMBL/GenBank/DDBJ whole genome shotgun (WGS) entry which is preliminary data.</text>
</comment>
<name>A0ABV8V840_9GAMM</name>
<dbReference type="CDD" id="cd00038">
    <property type="entry name" value="CAP_ED"/>
    <property type="match status" value="2"/>
</dbReference>
<gene>
    <name evidence="3" type="ORF">ACFOX3_17270</name>
</gene>
<organism evidence="3 4">
    <name type="scientific">Simiduia curdlanivorans</name>
    <dbReference type="NCBI Taxonomy" id="1492769"/>
    <lineage>
        <taxon>Bacteria</taxon>
        <taxon>Pseudomonadati</taxon>
        <taxon>Pseudomonadota</taxon>
        <taxon>Gammaproteobacteria</taxon>
        <taxon>Cellvibrionales</taxon>
        <taxon>Cellvibrionaceae</taxon>
        <taxon>Simiduia</taxon>
    </lineage>
</organism>
<proteinExistence type="predicted"/>
<dbReference type="Gene3D" id="2.60.120.10">
    <property type="entry name" value="Jelly Rolls"/>
    <property type="match status" value="2"/>
</dbReference>
<dbReference type="EMBL" id="JBHSCX010000021">
    <property type="protein sequence ID" value="MFC4364070.1"/>
    <property type="molecule type" value="Genomic_DNA"/>
</dbReference>
<dbReference type="PROSITE" id="PS50042">
    <property type="entry name" value="CNMP_BINDING_3"/>
    <property type="match status" value="2"/>
</dbReference>
<accession>A0ABV8V840</accession>
<dbReference type="SUPFAM" id="SSF51206">
    <property type="entry name" value="cAMP-binding domain-like"/>
    <property type="match status" value="2"/>
</dbReference>
<dbReference type="RefSeq" id="WP_290262800.1">
    <property type="nucleotide sequence ID" value="NZ_JAUFQG010000004.1"/>
</dbReference>
<sequence>MSFDLTALAKFEPFCGLSEEYLQRLMDHLELFELERGTLVFKRGKPLPESYYLVSGMVDLIAADFESEVIEANTARACQPLNLQSPSPVSAVAKESVVVFRIDKEFIDLVLAYTESTGEEAEAVVAGEEPHDWMSGLLESPLFNKVPPANLQQLFAKFEWQEFEVGDVLIQEGDQGDYFYVLEKGRLAVESRGQKLDVVLKPGNYFGEEALVGDAVRNASVIAQTNGGVMRLTKEDFRVLLQEPILTTVDLKAWGQLEKKGGFKLVDVRLPMEYKCGHVAGAINLPLGGLRSRLSRLEKEFNYLVTADGGRRAEVAAYLFNQAGLECSILTCAAELY</sequence>
<dbReference type="InterPro" id="IPR036873">
    <property type="entry name" value="Rhodanese-like_dom_sf"/>
</dbReference>
<dbReference type="PANTHER" id="PTHR24567:SF74">
    <property type="entry name" value="HTH-TYPE TRANSCRIPTIONAL REGULATOR ARCR"/>
    <property type="match status" value="1"/>
</dbReference>
<dbReference type="InterPro" id="IPR014710">
    <property type="entry name" value="RmlC-like_jellyroll"/>
</dbReference>
<dbReference type="InterPro" id="IPR000595">
    <property type="entry name" value="cNMP-bd_dom"/>
</dbReference>
<protein>
    <submittedName>
        <fullName evidence="3">Cyclic nucleotide-binding domain-containing protein</fullName>
    </submittedName>
</protein>
<dbReference type="PROSITE" id="PS50206">
    <property type="entry name" value="RHODANESE_3"/>
    <property type="match status" value="1"/>
</dbReference>
<evidence type="ECO:0000259" key="1">
    <source>
        <dbReference type="PROSITE" id="PS50042"/>
    </source>
</evidence>
<feature type="domain" description="Cyclic nucleotide-binding" evidence="1">
    <location>
        <begin position="13"/>
        <end position="111"/>
    </location>
</feature>
<keyword evidence="4" id="KW-1185">Reference proteome</keyword>
<evidence type="ECO:0000313" key="3">
    <source>
        <dbReference type="EMBL" id="MFC4364070.1"/>
    </source>
</evidence>
<dbReference type="PROSITE" id="PS00888">
    <property type="entry name" value="CNMP_BINDING_1"/>
    <property type="match status" value="1"/>
</dbReference>
<reference evidence="4" key="1">
    <citation type="journal article" date="2019" name="Int. J. Syst. Evol. Microbiol.">
        <title>The Global Catalogue of Microorganisms (GCM) 10K type strain sequencing project: providing services to taxonomists for standard genome sequencing and annotation.</title>
        <authorList>
            <consortium name="The Broad Institute Genomics Platform"/>
            <consortium name="The Broad Institute Genome Sequencing Center for Infectious Disease"/>
            <person name="Wu L."/>
            <person name="Ma J."/>
        </authorList>
    </citation>
    <scope>NUCLEOTIDE SEQUENCE [LARGE SCALE GENOMIC DNA]</scope>
    <source>
        <strain evidence="4">CECT 8570</strain>
    </source>
</reference>
<dbReference type="SUPFAM" id="SSF52821">
    <property type="entry name" value="Rhodanese/Cell cycle control phosphatase"/>
    <property type="match status" value="1"/>
</dbReference>
<evidence type="ECO:0000313" key="4">
    <source>
        <dbReference type="Proteomes" id="UP001595840"/>
    </source>
</evidence>
<evidence type="ECO:0000259" key="2">
    <source>
        <dbReference type="PROSITE" id="PS50206"/>
    </source>
</evidence>
<dbReference type="SMART" id="SM00450">
    <property type="entry name" value="RHOD"/>
    <property type="match status" value="1"/>
</dbReference>
<dbReference type="InterPro" id="IPR018490">
    <property type="entry name" value="cNMP-bd_dom_sf"/>
</dbReference>
<dbReference type="SMART" id="SM00100">
    <property type="entry name" value="cNMP"/>
    <property type="match status" value="2"/>
</dbReference>
<feature type="domain" description="Cyclic nucleotide-binding" evidence="1">
    <location>
        <begin position="142"/>
        <end position="241"/>
    </location>
</feature>
<dbReference type="InterPro" id="IPR018488">
    <property type="entry name" value="cNMP-bd_CS"/>
</dbReference>